<organism evidence="1 2">
    <name type="scientific">Candidatus Accumulibacter proximus</name>
    <dbReference type="NCBI Taxonomy" id="2954385"/>
    <lineage>
        <taxon>Bacteria</taxon>
        <taxon>Pseudomonadati</taxon>
        <taxon>Pseudomonadota</taxon>
        <taxon>Betaproteobacteria</taxon>
        <taxon>Candidatus Accumulibacter</taxon>
    </lineage>
</organism>
<protein>
    <submittedName>
        <fullName evidence="1">Uncharacterized protein</fullName>
    </submittedName>
</protein>
<reference evidence="1 2" key="1">
    <citation type="submission" date="2020-10" db="EMBL/GenBank/DDBJ databases">
        <title>Connecting structure to function with the recovery of over 1000 high-quality activated sludge metagenome-assembled genomes encoding full-length rRNA genes using long-read sequencing.</title>
        <authorList>
            <person name="Singleton C.M."/>
            <person name="Petriglieri F."/>
            <person name="Kristensen J.M."/>
            <person name="Kirkegaard R.H."/>
            <person name="Michaelsen T.Y."/>
            <person name="Andersen M.H."/>
            <person name="Karst S.M."/>
            <person name="Dueholm M.S."/>
            <person name="Nielsen P.H."/>
            <person name="Albertsen M."/>
        </authorList>
    </citation>
    <scope>NUCLEOTIDE SEQUENCE [LARGE SCALE GENOMIC DNA]</scope>
    <source>
        <strain evidence="1">EsbW_18-Q3-R4-48_BATAC.285</strain>
    </source>
</reference>
<sequence>MAAGRNCPRSRRPIRGTPTAIAGVISPLAARVVRGGASWDLGDGTLAGVTLNYDHRDYSFSNSGASQ</sequence>
<gene>
    <name evidence="1" type="ORF">IPJ27_15705</name>
</gene>
<evidence type="ECO:0000313" key="1">
    <source>
        <dbReference type="EMBL" id="MBK7676071.1"/>
    </source>
</evidence>
<dbReference type="AlphaFoldDB" id="A0A935UGH4"/>
<proteinExistence type="predicted"/>
<accession>A0A935UGH4</accession>
<dbReference type="EMBL" id="JADJMH010000016">
    <property type="protein sequence ID" value="MBK7676071.1"/>
    <property type="molecule type" value="Genomic_DNA"/>
</dbReference>
<evidence type="ECO:0000313" key="2">
    <source>
        <dbReference type="Proteomes" id="UP000697998"/>
    </source>
</evidence>
<dbReference type="Proteomes" id="UP000697998">
    <property type="component" value="Unassembled WGS sequence"/>
</dbReference>
<comment type="caution">
    <text evidence="1">The sequence shown here is derived from an EMBL/GenBank/DDBJ whole genome shotgun (WGS) entry which is preliminary data.</text>
</comment>
<name>A0A935UGH4_9PROT</name>